<evidence type="ECO:0000313" key="2">
    <source>
        <dbReference type="Proteomes" id="UP000027120"/>
    </source>
</evidence>
<dbReference type="Proteomes" id="UP000027120">
    <property type="component" value="Unassembled WGS sequence"/>
</dbReference>
<proteinExistence type="predicted"/>
<sequence>MRLMPGRLGSDTMIEQAPAASAILACSTLETSTMAPPRSIWARPALIENGFFLASVMALPPYTVTAPSSAIAKAFAKMSH</sequence>
<keyword evidence="2" id="KW-1185">Reference proteome</keyword>
<protein>
    <submittedName>
        <fullName evidence="1">Uncharacterized protein</fullName>
    </submittedName>
</protein>
<dbReference type="EMBL" id="KK784968">
    <property type="protein sequence ID" value="KDO56880.1"/>
    <property type="molecule type" value="Genomic_DNA"/>
</dbReference>
<organism evidence="1 2">
    <name type="scientific">Citrus sinensis</name>
    <name type="common">Sweet orange</name>
    <name type="synonym">Citrus aurantium var. sinensis</name>
    <dbReference type="NCBI Taxonomy" id="2711"/>
    <lineage>
        <taxon>Eukaryota</taxon>
        <taxon>Viridiplantae</taxon>
        <taxon>Streptophyta</taxon>
        <taxon>Embryophyta</taxon>
        <taxon>Tracheophyta</taxon>
        <taxon>Spermatophyta</taxon>
        <taxon>Magnoliopsida</taxon>
        <taxon>eudicotyledons</taxon>
        <taxon>Gunneridae</taxon>
        <taxon>Pentapetalae</taxon>
        <taxon>rosids</taxon>
        <taxon>malvids</taxon>
        <taxon>Sapindales</taxon>
        <taxon>Rutaceae</taxon>
        <taxon>Aurantioideae</taxon>
        <taxon>Citrus</taxon>
    </lineage>
</organism>
<dbReference type="PROSITE" id="PS51257">
    <property type="entry name" value="PROKAR_LIPOPROTEIN"/>
    <property type="match status" value="1"/>
</dbReference>
<name>A0A067ESK8_CITSI</name>
<reference evidence="1 2" key="1">
    <citation type="submission" date="2014-04" db="EMBL/GenBank/DDBJ databases">
        <authorList>
            <consortium name="International Citrus Genome Consortium"/>
            <person name="Gmitter F."/>
            <person name="Chen C."/>
            <person name="Farmerie W."/>
            <person name="Harkins T."/>
            <person name="Desany B."/>
            <person name="Mohiuddin M."/>
            <person name="Kodira C."/>
            <person name="Borodovsky M."/>
            <person name="Lomsadze A."/>
            <person name="Burns P."/>
            <person name="Jenkins J."/>
            <person name="Prochnik S."/>
            <person name="Shu S."/>
            <person name="Chapman J."/>
            <person name="Pitluck S."/>
            <person name="Schmutz J."/>
            <person name="Rokhsar D."/>
        </authorList>
    </citation>
    <scope>NUCLEOTIDE SEQUENCE</scope>
</reference>
<evidence type="ECO:0000313" key="1">
    <source>
        <dbReference type="EMBL" id="KDO56880.1"/>
    </source>
</evidence>
<gene>
    <name evidence="1" type="ORF">CISIN_1g034884mg</name>
</gene>
<accession>A0A067ESK8</accession>
<dbReference type="AlphaFoldDB" id="A0A067ESK8"/>